<dbReference type="Pfam" id="PF04727">
    <property type="entry name" value="ELMO_CED12"/>
    <property type="match status" value="1"/>
</dbReference>
<sequence length="312" mass="36702">MHGIMISVHSIISFFYWYIRPLIKWFLRQTTKLCELQRICYGEVAGAPRTLAVESSLLQSRNPSIRGLYFIQEKMTNFTYRRALKHAIETVIQCKRINPQVHVQFLRSFGKCMEQIWSYNNLVNTIEELRKTPYDCNNPCHEEKLLQLWSLLVPDVKLVSRVTKQWQYIGFQGDDPKTDFRGMGILGLENLLFFASEYTSIAQRILLKSHHPQQGYAFAIVGINLTHLTYHLVKDGNAKTHMYNATRSPLSMRTFHQLYTYLYVEFDNFWTLSKPNNIMDFSYIRDRFEKNKRESLADTSTLFKVNVVVDKV</sequence>
<dbReference type="PANTHER" id="PTHR12771:SF51">
    <property type="entry name" value="LD01482P"/>
    <property type="match status" value="1"/>
</dbReference>
<organism evidence="2 3">
    <name type="scientific">Polyplax serrata</name>
    <name type="common">Common mouse louse</name>
    <dbReference type="NCBI Taxonomy" id="468196"/>
    <lineage>
        <taxon>Eukaryota</taxon>
        <taxon>Metazoa</taxon>
        <taxon>Ecdysozoa</taxon>
        <taxon>Arthropoda</taxon>
        <taxon>Hexapoda</taxon>
        <taxon>Insecta</taxon>
        <taxon>Pterygota</taxon>
        <taxon>Neoptera</taxon>
        <taxon>Paraneoptera</taxon>
        <taxon>Psocodea</taxon>
        <taxon>Troctomorpha</taxon>
        <taxon>Phthiraptera</taxon>
        <taxon>Anoplura</taxon>
        <taxon>Polyplacidae</taxon>
        <taxon>Polyplax</taxon>
    </lineage>
</organism>
<evidence type="ECO:0000313" key="2">
    <source>
        <dbReference type="EMBL" id="KAK6644370.1"/>
    </source>
</evidence>
<proteinExistence type="predicted"/>
<feature type="domain" description="ELMO" evidence="1">
    <location>
        <begin position="140"/>
        <end position="296"/>
    </location>
</feature>
<gene>
    <name evidence="2" type="ORF">RUM43_000637</name>
</gene>
<accession>A0AAN8SCT4</accession>
<dbReference type="PANTHER" id="PTHR12771">
    <property type="entry name" value="ENGULFMENT AND CELL MOTILITY"/>
    <property type="match status" value="1"/>
</dbReference>
<name>A0AAN8SCT4_POLSC</name>
<protein>
    <recommendedName>
        <fullName evidence="1">ELMO domain-containing protein</fullName>
    </recommendedName>
</protein>
<dbReference type="PROSITE" id="PS51335">
    <property type="entry name" value="ELMO"/>
    <property type="match status" value="1"/>
</dbReference>
<dbReference type="InterPro" id="IPR006816">
    <property type="entry name" value="ELMO_dom"/>
</dbReference>
<evidence type="ECO:0000259" key="1">
    <source>
        <dbReference type="PROSITE" id="PS51335"/>
    </source>
</evidence>
<dbReference type="InterPro" id="IPR050868">
    <property type="entry name" value="ELMO_domain-containing"/>
</dbReference>
<dbReference type="EMBL" id="JAWJWE010000001">
    <property type="protein sequence ID" value="KAK6644370.1"/>
    <property type="molecule type" value="Genomic_DNA"/>
</dbReference>
<evidence type="ECO:0000313" key="3">
    <source>
        <dbReference type="Proteomes" id="UP001372834"/>
    </source>
</evidence>
<comment type="caution">
    <text evidence="2">The sequence shown here is derived from an EMBL/GenBank/DDBJ whole genome shotgun (WGS) entry which is preliminary data.</text>
</comment>
<dbReference type="AlphaFoldDB" id="A0AAN8SCT4"/>
<dbReference type="Proteomes" id="UP001372834">
    <property type="component" value="Unassembled WGS sequence"/>
</dbReference>
<reference evidence="2 3" key="1">
    <citation type="submission" date="2023-10" db="EMBL/GenBank/DDBJ databases">
        <title>Genomes of two closely related lineages of the louse Polyplax serrata with different host specificities.</title>
        <authorList>
            <person name="Martinu J."/>
            <person name="Tarabai H."/>
            <person name="Stefka J."/>
            <person name="Hypsa V."/>
        </authorList>
    </citation>
    <scope>NUCLEOTIDE SEQUENCE [LARGE SCALE GENOMIC DNA]</scope>
    <source>
        <strain evidence="2">HR10_N</strain>
    </source>
</reference>
<dbReference type="GO" id="GO:0005096">
    <property type="term" value="F:GTPase activator activity"/>
    <property type="evidence" value="ECO:0007669"/>
    <property type="project" value="TreeGrafter"/>
</dbReference>